<reference evidence="1" key="1">
    <citation type="submission" date="2023-06" db="EMBL/GenBank/DDBJ databases">
        <title>Genomic of Agaribacillus aureum.</title>
        <authorList>
            <person name="Wang G."/>
        </authorList>
    </citation>
    <scope>NUCLEOTIDE SEQUENCE</scope>
    <source>
        <strain evidence="1">BMA12</strain>
    </source>
</reference>
<name>A0ABT8LM08_9BACT</name>
<evidence type="ECO:0000313" key="2">
    <source>
        <dbReference type="Proteomes" id="UP001172083"/>
    </source>
</evidence>
<protein>
    <submittedName>
        <fullName evidence="1">Uncharacterized protein</fullName>
    </submittedName>
</protein>
<accession>A0ABT8LM08</accession>
<organism evidence="1 2">
    <name type="scientific">Agaribacillus aureus</name>
    <dbReference type="NCBI Taxonomy" id="3051825"/>
    <lineage>
        <taxon>Bacteria</taxon>
        <taxon>Pseudomonadati</taxon>
        <taxon>Bacteroidota</taxon>
        <taxon>Cytophagia</taxon>
        <taxon>Cytophagales</taxon>
        <taxon>Splendidivirgaceae</taxon>
        <taxon>Agaribacillus</taxon>
    </lineage>
</organism>
<gene>
    <name evidence="1" type="ORF">QQ020_35165</name>
</gene>
<comment type="caution">
    <text evidence="1">The sequence shown here is derived from an EMBL/GenBank/DDBJ whole genome shotgun (WGS) entry which is preliminary data.</text>
</comment>
<dbReference type="Proteomes" id="UP001172083">
    <property type="component" value="Unassembled WGS sequence"/>
</dbReference>
<dbReference type="RefSeq" id="WP_346762704.1">
    <property type="nucleotide sequence ID" value="NZ_JAUJEB010000015.1"/>
</dbReference>
<evidence type="ECO:0000313" key="1">
    <source>
        <dbReference type="EMBL" id="MDN5217368.1"/>
    </source>
</evidence>
<proteinExistence type="predicted"/>
<keyword evidence="2" id="KW-1185">Reference proteome</keyword>
<sequence length="99" mass="11379">METKDQVTALFQKYVTQTITPEERVVFFTLIDDHRNDPKLQDLLTLLWEHIESKYIPGDRGFDNLQGKIQFMDGLMAGNGQSGEVIKETLKKLTSDHPN</sequence>
<dbReference type="EMBL" id="JAUJEB010000015">
    <property type="protein sequence ID" value="MDN5217368.1"/>
    <property type="molecule type" value="Genomic_DNA"/>
</dbReference>